<evidence type="ECO:0000313" key="2">
    <source>
        <dbReference type="Proteomes" id="UP001054945"/>
    </source>
</evidence>
<reference evidence="1 2" key="1">
    <citation type="submission" date="2021-06" db="EMBL/GenBank/DDBJ databases">
        <title>Caerostris extrusa draft genome.</title>
        <authorList>
            <person name="Kono N."/>
            <person name="Arakawa K."/>
        </authorList>
    </citation>
    <scope>NUCLEOTIDE SEQUENCE [LARGE SCALE GENOMIC DNA]</scope>
</reference>
<comment type="caution">
    <text evidence="1">The sequence shown here is derived from an EMBL/GenBank/DDBJ whole genome shotgun (WGS) entry which is preliminary data.</text>
</comment>
<dbReference type="EMBL" id="BPLR01009962">
    <property type="protein sequence ID" value="GIY35799.1"/>
    <property type="molecule type" value="Genomic_DNA"/>
</dbReference>
<keyword evidence="2" id="KW-1185">Reference proteome</keyword>
<protein>
    <submittedName>
        <fullName evidence="1">Uncharacterized protein</fullName>
    </submittedName>
</protein>
<organism evidence="1 2">
    <name type="scientific">Caerostris extrusa</name>
    <name type="common">Bark spider</name>
    <name type="synonym">Caerostris bankana</name>
    <dbReference type="NCBI Taxonomy" id="172846"/>
    <lineage>
        <taxon>Eukaryota</taxon>
        <taxon>Metazoa</taxon>
        <taxon>Ecdysozoa</taxon>
        <taxon>Arthropoda</taxon>
        <taxon>Chelicerata</taxon>
        <taxon>Arachnida</taxon>
        <taxon>Araneae</taxon>
        <taxon>Araneomorphae</taxon>
        <taxon>Entelegynae</taxon>
        <taxon>Araneoidea</taxon>
        <taxon>Araneidae</taxon>
        <taxon>Caerostris</taxon>
    </lineage>
</organism>
<name>A0AAV4SS26_CAEEX</name>
<dbReference type="Proteomes" id="UP001054945">
    <property type="component" value="Unassembled WGS sequence"/>
</dbReference>
<dbReference type="AlphaFoldDB" id="A0AAV4SS26"/>
<accession>A0AAV4SS26</accession>
<sequence>MGFYLIFLKLLFPNNLHVFRFLNSESVQEVVLEFLATHISPCLLPSLQRMKQKIQQQKDLENRVEESASRGYAFCTAWALKPHISKSTPFHPNFIDVDMTDLLVTFLWYKLSFS</sequence>
<evidence type="ECO:0000313" key="1">
    <source>
        <dbReference type="EMBL" id="GIY35799.1"/>
    </source>
</evidence>
<proteinExistence type="predicted"/>
<gene>
    <name evidence="1" type="ORF">CEXT_538561</name>
</gene>